<feature type="region of interest" description="Disordered" evidence="3">
    <location>
        <begin position="27"/>
        <end position="57"/>
    </location>
</feature>
<organism evidence="5 6">
    <name type="scientific">Zostera marina</name>
    <name type="common">Eelgrass</name>
    <dbReference type="NCBI Taxonomy" id="29655"/>
    <lineage>
        <taxon>Eukaryota</taxon>
        <taxon>Viridiplantae</taxon>
        <taxon>Streptophyta</taxon>
        <taxon>Embryophyta</taxon>
        <taxon>Tracheophyta</taxon>
        <taxon>Spermatophyta</taxon>
        <taxon>Magnoliopsida</taxon>
        <taxon>Liliopsida</taxon>
        <taxon>Zosteraceae</taxon>
        <taxon>Zostera</taxon>
    </lineage>
</organism>
<comment type="caution">
    <text evidence="5">The sequence shown here is derived from an EMBL/GenBank/DDBJ whole genome shotgun (WGS) entry which is preliminary data.</text>
</comment>
<feature type="compositionally biased region" description="Basic and acidic residues" evidence="3">
    <location>
        <begin position="46"/>
        <end position="57"/>
    </location>
</feature>
<evidence type="ECO:0000313" key="5">
    <source>
        <dbReference type="EMBL" id="KMZ55998.1"/>
    </source>
</evidence>
<evidence type="ECO:0000313" key="6">
    <source>
        <dbReference type="Proteomes" id="UP000036987"/>
    </source>
</evidence>
<comment type="similarity">
    <text evidence="1">Belongs to the inositol polyphosphate 5-phosphatase family.</text>
</comment>
<feature type="domain" description="Inositol polyphosphate-related phosphatase" evidence="4">
    <location>
        <begin position="222"/>
        <end position="549"/>
    </location>
</feature>
<dbReference type="GO" id="GO:0046856">
    <property type="term" value="P:phosphatidylinositol dephosphorylation"/>
    <property type="evidence" value="ECO:0000318"/>
    <property type="project" value="GO_Central"/>
</dbReference>
<dbReference type="OrthoDB" id="62798at2759"/>
<reference evidence="6" key="1">
    <citation type="journal article" date="2016" name="Nature">
        <title>The genome of the seagrass Zostera marina reveals angiosperm adaptation to the sea.</title>
        <authorList>
            <person name="Olsen J.L."/>
            <person name="Rouze P."/>
            <person name="Verhelst B."/>
            <person name="Lin Y.-C."/>
            <person name="Bayer T."/>
            <person name="Collen J."/>
            <person name="Dattolo E."/>
            <person name="De Paoli E."/>
            <person name="Dittami S."/>
            <person name="Maumus F."/>
            <person name="Michel G."/>
            <person name="Kersting A."/>
            <person name="Lauritano C."/>
            <person name="Lohaus R."/>
            <person name="Toepel M."/>
            <person name="Tonon T."/>
            <person name="Vanneste K."/>
            <person name="Amirebrahimi M."/>
            <person name="Brakel J."/>
            <person name="Bostroem C."/>
            <person name="Chovatia M."/>
            <person name="Grimwood J."/>
            <person name="Jenkins J.W."/>
            <person name="Jueterbock A."/>
            <person name="Mraz A."/>
            <person name="Stam W.T."/>
            <person name="Tice H."/>
            <person name="Bornberg-Bauer E."/>
            <person name="Green P.J."/>
            <person name="Pearson G.A."/>
            <person name="Procaccini G."/>
            <person name="Duarte C.M."/>
            <person name="Schmutz J."/>
            <person name="Reusch T.B.H."/>
            <person name="Van de Peer Y."/>
        </authorList>
    </citation>
    <scope>NUCLEOTIDE SEQUENCE [LARGE SCALE GENOMIC DNA]</scope>
    <source>
        <strain evidence="6">cv. Finnish</strain>
    </source>
</reference>
<dbReference type="GO" id="GO:0004445">
    <property type="term" value="F:inositol-polyphosphate 5-phosphatase activity"/>
    <property type="evidence" value="ECO:0007669"/>
    <property type="project" value="InterPro"/>
</dbReference>
<dbReference type="SUPFAM" id="SSF56219">
    <property type="entry name" value="DNase I-like"/>
    <property type="match status" value="1"/>
</dbReference>
<evidence type="ECO:0000256" key="2">
    <source>
        <dbReference type="ARBA" id="ARBA00022801"/>
    </source>
</evidence>
<dbReference type="EMBL" id="LFYR01002228">
    <property type="protein sequence ID" value="KMZ55998.1"/>
    <property type="molecule type" value="Genomic_DNA"/>
</dbReference>
<dbReference type="PANTHER" id="PTHR45666:SF5">
    <property type="entry name" value="TYPE IV INOSITOL POLYPHOSPHATE 5-PHOSPHATASE 3"/>
    <property type="match status" value="1"/>
</dbReference>
<name>A0A0K9NH83_ZOSMR</name>
<dbReference type="Proteomes" id="UP000036987">
    <property type="component" value="Unassembled WGS sequence"/>
</dbReference>
<sequence>MNQRSQKRRGEIFWPKILFKKWLNISPKDSDFSADDFDTESEVDDDEKHPDRRDLSTYSDGKRLCRLFTDAPNISRRRHNSETMRAQYINTKELKIHVGTWNVGGRLPPEDLEIDDWIDVNEPADIYVIGLQEIVPLNAGNVLGAEDYRPVPRWESIIRRTLNRTQPILQPKLKYHSDPPSPSSFKESEHVFSVEDELLSESDTSEGEQISSDEKIEQKVVSKRLDRLCQFNSKRYELVSDTPGVEPKIMISRTLNSSEIIGLSWPEKPLDMSYQQSSRSFKSVKSFRTHTTPAASDEATEENHILFRRKRSGFVKVISKQMVGIFISVWVRRSLRKNVGSLKISTVGVGVMGYIGNKGSISISMSIYQTMFCFICTHLSSGEKEADKIRRNSDVQDIHRRTRFNSTILPGGIALPRTTIHDHERIVWLGDLNYRINATFEKTHKLISRKDWSNLAEIDQLKNELKRGCAFDGWMEGVLNFPPTYKYDFDSDKYVGGDTKTARRTPAWCDRILSYGKDMKLLKYGRSELSLSDHRPVTAVYLAEVEVFSSKKLQKALSFVDSEIDGYNSS</sequence>
<dbReference type="GO" id="GO:0034485">
    <property type="term" value="F:phosphatidylinositol-3,4,5-trisphosphate 5-phosphatase activity"/>
    <property type="evidence" value="ECO:0000318"/>
    <property type="project" value="GO_Central"/>
</dbReference>
<dbReference type="AlphaFoldDB" id="A0A0K9NH83"/>
<keyword evidence="6" id="KW-1185">Reference proteome</keyword>
<feature type="compositionally biased region" description="Acidic residues" evidence="3">
    <location>
        <begin position="32"/>
        <end position="45"/>
    </location>
</feature>
<gene>
    <name evidence="5" type="ORF">ZOSMA_9G01030</name>
</gene>
<dbReference type="Pfam" id="PF22669">
    <property type="entry name" value="Exo_endo_phos2"/>
    <property type="match status" value="2"/>
</dbReference>
<dbReference type="OMA" id="PVWENII"/>
<keyword evidence="2" id="KW-0378">Hydrolase</keyword>
<dbReference type="InterPro" id="IPR045849">
    <property type="entry name" value="IP5P_plant"/>
</dbReference>
<dbReference type="InterPro" id="IPR036691">
    <property type="entry name" value="Endo/exonu/phosph_ase_sf"/>
</dbReference>
<evidence type="ECO:0000259" key="4">
    <source>
        <dbReference type="SMART" id="SM00128"/>
    </source>
</evidence>
<proteinExistence type="inferred from homology"/>
<dbReference type="GO" id="GO:0004439">
    <property type="term" value="F:phosphatidylinositol-4,5-bisphosphate 5-phosphatase activity"/>
    <property type="evidence" value="ECO:0000318"/>
    <property type="project" value="GO_Central"/>
</dbReference>
<dbReference type="PANTHER" id="PTHR45666">
    <property type="entry name" value="TYPE IV INOSITOL POLYPHOSPHATE 5-PHOSPHATASE 9"/>
    <property type="match status" value="1"/>
</dbReference>
<accession>A0A0K9NH83</accession>
<protein>
    <submittedName>
        <fullName evidence="5">Type I inositol-1,4,5-trisphosphate 5-phosphatase</fullName>
    </submittedName>
</protein>
<dbReference type="SMART" id="SM00128">
    <property type="entry name" value="IPPc"/>
    <property type="match status" value="1"/>
</dbReference>
<dbReference type="STRING" id="29655.A0A0K9NH83"/>
<dbReference type="Gene3D" id="3.60.10.10">
    <property type="entry name" value="Endonuclease/exonuclease/phosphatase"/>
    <property type="match status" value="2"/>
</dbReference>
<evidence type="ECO:0000256" key="3">
    <source>
        <dbReference type="SAM" id="MobiDB-lite"/>
    </source>
</evidence>
<evidence type="ECO:0000256" key="1">
    <source>
        <dbReference type="ARBA" id="ARBA00010768"/>
    </source>
</evidence>
<dbReference type="InterPro" id="IPR000300">
    <property type="entry name" value="IPPc"/>
</dbReference>